<gene>
    <name evidence="1" type="ORF">QP029_01345</name>
</gene>
<dbReference type="EMBL" id="CP126970">
    <property type="protein sequence ID" value="WIM70527.1"/>
    <property type="molecule type" value="Genomic_DNA"/>
</dbReference>
<protein>
    <submittedName>
        <fullName evidence="1">DUF2254 family protein</fullName>
    </submittedName>
</protein>
<proteinExistence type="predicted"/>
<organism evidence="1 2">
    <name type="scientific">Corynebacterium suedekumii</name>
    <dbReference type="NCBI Taxonomy" id="3049801"/>
    <lineage>
        <taxon>Bacteria</taxon>
        <taxon>Bacillati</taxon>
        <taxon>Actinomycetota</taxon>
        <taxon>Actinomycetes</taxon>
        <taxon>Mycobacteriales</taxon>
        <taxon>Corynebacteriaceae</taxon>
        <taxon>Corynebacterium</taxon>
    </lineage>
</organism>
<evidence type="ECO:0000313" key="2">
    <source>
        <dbReference type="Proteomes" id="UP001238805"/>
    </source>
</evidence>
<dbReference type="Pfam" id="PF10011">
    <property type="entry name" value="DUF2254"/>
    <property type="match status" value="1"/>
</dbReference>
<reference evidence="1 2" key="1">
    <citation type="submission" date="2023-05" db="EMBL/GenBank/DDBJ databases">
        <title>Corynebacterium suedekumii sp. nov. and Corynebacterium breve sp. nov. isolated from raw cow's milk.</title>
        <authorList>
            <person name="Baer M.K."/>
            <person name="Mehl L."/>
            <person name="Hellmuth R."/>
            <person name="Marke G."/>
            <person name="Lipski A."/>
        </authorList>
    </citation>
    <scope>NUCLEOTIDE SEQUENCE [LARGE SCALE GENOMIC DNA]</scope>
    <source>
        <strain evidence="1 2">LM112</strain>
    </source>
</reference>
<keyword evidence="2" id="KW-1185">Reference proteome</keyword>
<evidence type="ECO:0000313" key="1">
    <source>
        <dbReference type="EMBL" id="WIM70527.1"/>
    </source>
</evidence>
<dbReference type="Proteomes" id="UP001238805">
    <property type="component" value="Chromosome"/>
</dbReference>
<name>A0ABY8VME3_9CORY</name>
<sequence>MWFNYQRVLDWAANNEAVVTIDRSVGEYVVAGQDILRVWWDGELSEEDRSLLIDAVGVRMERTMTQDVGFGLRQLVDIADRALSPGTNDPTTAVQAVHELHRVLRYLVTCSDPSPYIADDDATVDRESSVRVVHRPQEIATLVEESIAEVHHYSGGSAQVPEALRAMVDDLLVAGVEKYRPTLERCRELVAVEPEPVG</sequence>
<accession>A0ABY8VME3</accession>
<dbReference type="InterPro" id="IPR018723">
    <property type="entry name" value="DUF2254_membrane"/>
</dbReference>